<evidence type="ECO:0000259" key="2">
    <source>
        <dbReference type="Pfam" id="PF04572"/>
    </source>
</evidence>
<dbReference type="PANTHER" id="PTHR32385:SF15">
    <property type="entry name" value="INOSITOL PHOSPHOCERAMIDE MANNOSYLTRANSFERASE 1"/>
    <property type="match status" value="1"/>
</dbReference>
<dbReference type="PANTHER" id="PTHR32385">
    <property type="entry name" value="MANNOSYL PHOSPHORYLINOSITOL CERAMIDE SYNTHASE"/>
    <property type="match status" value="1"/>
</dbReference>
<comment type="caution">
    <text evidence="3">The sequence shown here is derived from an EMBL/GenBank/DDBJ whole genome shotgun (WGS) entry which is preliminary data.</text>
</comment>
<feature type="domain" description="Alpha 1,4-glycosyltransferase" evidence="2">
    <location>
        <begin position="122"/>
        <end position="211"/>
    </location>
</feature>
<dbReference type="InterPro" id="IPR051706">
    <property type="entry name" value="Glycosyltransferase_domain"/>
</dbReference>
<keyword evidence="1" id="KW-0808">Transferase</keyword>
<evidence type="ECO:0000256" key="1">
    <source>
        <dbReference type="ARBA" id="ARBA00022679"/>
    </source>
</evidence>
<accession>A0ABW2Z645</accession>
<dbReference type="Pfam" id="PF04572">
    <property type="entry name" value="Gb3_synth"/>
    <property type="match status" value="1"/>
</dbReference>
<sequence>MIPKKLHYCWFGSQPKPTLFKQCLKSWKQYCPNFEIIEWNELNSKAYQNKFYKDAIRKKKYAFAADSVRTKILYELGGIYIDTDMLLLKPLDDLLEYNFFTGLEVANRPAFGLFGAISKHPILKKMNQFYDCNEFNEFSLPVITHTFKNLVTKKSLKEKDIIFDTVYFYALPYQHKDKSFKSYCTSKSYAVHLWNHSWNEEEKSTTSISYYLVNLKKVWIDYLFYGYSKAYLMRYTRGFLRKIYYVLKGIK</sequence>
<dbReference type="Gene3D" id="3.90.550.20">
    <property type="match status" value="1"/>
</dbReference>
<evidence type="ECO:0000313" key="4">
    <source>
        <dbReference type="Proteomes" id="UP001597032"/>
    </source>
</evidence>
<evidence type="ECO:0000313" key="3">
    <source>
        <dbReference type="EMBL" id="MFD0762118.1"/>
    </source>
</evidence>
<dbReference type="RefSeq" id="WP_386782367.1">
    <property type="nucleotide sequence ID" value="NZ_JBHTIC010000008.1"/>
</dbReference>
<dbReference type="Proteomes" id="UP001597032">
    <property type="component" value="Unassembled WGS sequence"/>
</dbReference>
<dbReference type="SUPFAM" id="SSF53448">
    <property type="entry name" value="Nucleotide-diphospho-sugar transferases"/>
    <property type="match status" value="1"/>
</dbReference>
<dbReference type="EMBL" id="JBHTIC010000008">
    <property type="protein sequence ID" value="MFD0762118.1"/>
    <property type="molecule type" value="Genomic_DNA"/>
</dbReference>
<keyword evidence="4" id="KW-1185">Reference proteome</keyword>
<dbReference type="InterPro" id="IPR007577">
    <property type="entry name" value="GlycoTrfase_DXD_sugar-bd_CS"/>
</dbReference>
<organism evidence="3 4">
    <name type="scientific">Lutibacter aestuarii</name>
    <dbReference type="NCBI Taxonomy" id="861111"/>
    <lineage>
        <taxon>Bacteria</taxon>
        <taxon>Pseudomonadati</taxon>
        <taxon>Bacteroidota</taxon>
        <taxon>Flavobacteriia</taxon>
        <taxon>Flavobacteriales</taxon>
        <taxon>Flavobacteriaceae</taxon>
        <taxon>Lutibacter</taxon>
    </lineage>
</organism>
<gene>
    <name evidence="3" type="ORF">ACFQZW_08495</name>
</gene>
<dbReference type="Pfam" id="PF04488">
    <property type="entry name" value="Gly_transf_sug"/>
    <property type="match status" value="1"/>
</dbReference>
<name>A0ABW2Z645_9FLAO</name>
<dbReference type="InterPro" id="IPR007652">
    <property type="entry name" value="A1-4-GlycosylTfrase_dom"/>
</dbReference>
<dbReference type="InterPro" id="IPR029044">
    <property type="entry name" value="Nucleotide-diphossugar_trans"/>
</dbReference>
<proteinExistence type="predicted"/>
<protein>
    <submittedName>
        <fullName evidence="3">Glycosyltransferase family 32 protein</fullName>
    </submittedName>
</protein>
<reference evidence="4" key="1">
    <citation type="journal article" date="2019" name="Int. J. Syst. Evol. Microbiol.">
        <title>The Global Catalogue of Microorganisms (GCM) 10K type strain sequencing project: providing services to taxonomists for standard genome sequencing and annotation.</title>
        <authorList>
            <consortium name="The Broad Institute Genomics Platform"/>
            <consortium name="The Broad Institute Genome Sequencing Center for Infectious Disease"/>
            <person name="Wu L."/>
            <person name="Ma J."/>
        </authorList>
    </citation>
    <scope>NUCLEOTIDE SEQUENCE [LARGE SCALE GENOMIC DNA]</scope>
    <source>
        <strain evidence="4">CCUG 60022</strain>
    </source>
</reference>